<dbReference type="Pfam" id="PF00356">
    <property type="entry name" value="LacI"/>
    <property type="match status" value="1"/>
</dbReference>
<evidence type="ECO:0000313" key="6">
    <source>
        <dbReference type="Proteomes" id="UP001379235"/>
    </source>
</evidence>
<dbReference type="GO" id="GO:0003677">
    <property type="term" value="F:DNA binding"/>
    <property type="evidence" value="ECO:0007669"/>
    <property type="project" value="UniProtKB-KW"/>
</dbReference>
<proteinExistence type="predicted"/>
<evidence type="ECO:0000256" key="1">
    <source>
        <dbReference type="ARBA" id="ARBA00023015"/>
    </source>
</evidence>
<dbReference type="PANTHER" id="PTHR30146:SF33">
    <property type="entry name" value="TRANSCRIPTIONAL REGULATOR"/>
    <property type="match status" value="1"/>
</dbReference>
<keyword evidence="1" id="KW-0805">Transcription regulation</keyword>
<dbReference type="PANTHER" id="PTHR30146">
    <property type="entry name" value="LACI-RELATED TRANSCRIPTIONAL REPRESSOR"/>
    <property type="match status" value="1"/>
</dbReference>
<keyword evidence="3" id="KW-0804">Transcription</keyword>
<dbReference type="RefSeq" id="WP_339964522.1">
    <property type="nucleotide sequence ID" value="NZ_JBBHJY010000001.1"/>
</dbReference>
<dbReference type="SUPFAM" id="SSF53822">
    <property type="entry name" value="Periplasmic binding protein-like I"/>
    <property type="match status" value="1"/>
</dbReference>
<protein>
    <submittedName>
        <fullName evidence="5">LacI family DNA-binding transcriptional regulator</fullName>
    </submittedName>
</protein>
<evidence type="ECO:0000259" key="4">
    <source>
        <dbReference type="PROSITE" id="PS50932"/>
    </source>
</evidence>
<sequence length="332" mass="35374">MNIPHETITLDQVAAAARVSPATVSRYFNTPGIVARETAERIREAVEQLGYIPNLLAGGLASNRSRLVAVMIPELSGSIFVDMIEAMIEELSSHGYVVMLLVTGLKLETPSDLVRAALGRRPEAVVVTGAVDAATRSLLRKSGTSVIELWDLPAEPVDVAIGFSHFAVGEALARHVHERGYRAPHLLMPDAARAGVRRQGFLETWQALGGAEPQTTQVGTPGTLSDAHAFIDALIASTKRPDVVVCGSDLLAFGVAGEARARGLRIPQDLAVVGFGDTRLAREAIPPITSVAIDGARVGRELSLLLDERSGKRDLLPRSIDVGFELIARSSC</sequence>
<dbReference type="InterPro" id="IPR046335">
    <property type="entry name" value="LacI/GalR-like_sensor"/>
</dbReference>
<evidence type="ECO:0000256" key="3">
    <source>
        <dbReference type="ARBA" id="ARBA00023163"/>
    </source>
</evidence>
<reference evidence="5 6" key="1">
    <citation type="submission" date="2024-03" db="EMBL/GenBank/DDBJ databases">
        <authorList>
            <person name="Jo J.-H."/>
        </authorList>
    </citation>
    <scope>NUCLEOTIDE SEQUENCE [LARGE SCALE GENOMIC DNA]</scope>
    <source>
        <strain evidence="5 6">AS3R-12</strain>
    </source>
</reference>
<dbReference type="SMART" id="SM00354">
    <property type="entry name" value="HTH_LACI"/>
    <property type="match status" value="1"/>
</dbReference>
<evidence type="ECO:0000256" key="2">
    <source>
        <dbReference type="ARBA" id="ARBA00023125"/>
    </source>
</evidence>
<dbReference type="InterPro" id="IPR000843">
    <property type="entry name" value="HTH_LacI"/>
</dbReference>
<dbReference type="InterPro" id="IPR028082">
    <property type="entry name" value="Peripla_BP_I"/>
</dbReference>
<gene>
    <name evidence="5" type="ORF">WG900_02845</name>
</gene>
<dbReference type="EMBL" id="JBBHJY010000001">
    <property type="protein sequence ID" value="MEJ6008851.1"/>
    <property type="molecule type" value="Genomic_DNA"/>
</dbReference>
<keyword evidence="6" id="KW-1185">Reference proteome</keyword>
<keyword evidence="2 5" id="KW-0238">DNA-binding</keyword>
<dbReference type="Gene3D" id="3.40.50.2300">
    <property type="match status" value="2"/>
</dbReference>
<evidence type="ECO:0000313" key="5">
    <source>
        <dbReference type="EMBL" id="MEJ6008851.1"/>
    </source>
</evidence>
<dbReference type="SUPFAM" id="SSF47413">
    <property type="entry name" value="lambda repressor-like DNA-binding domains"/>
    <property type="match status" value="1"/>
</dbReference>
<dbReference type="Proteomes" id="UP001379235">
    <property type="component" value="Unassembled WGS sequence"/>
</dbReference>
<feature type="domain" description="HTH lacI-type" evidence="4">
    <location>
        <begin position="8"/>
        <end position="62"/>
    </location>
</feature>
<comment type="caution">
    <text evidence="5">The sequence shown here is derived from an EMBL/GenBank/DDBJ whole genome shotgun (WGS) entry which is preliminary data.</text>
</comment>
<dbReference type="InterPro" id="IPR010982">
    <property type="entry name" value="Lambda_DNA-bd_dom_sf"/>
</dbReference>
<dbReference type="Gene3D" id="1.10.260.40">
    <property type="entry name" value="lambda repressor-like DNA-binding domains"/>
    <property type="match status" value="1"/>
</dbReference>
<dbReference type="PROSITE" id="PS50932">
    <property type="entry name" value="HTH_LACI_2"/>
    <property type="match status" value="1"/>
</dbReference>
<accession>A0ABU8S4J0</accession>
<name>A0ABU8S4J0_9SPHN</name>
<dbReference type="CDD" id="cd01392">
    <property type="entry name" value="HTH_LacI"/>
    <property type="match status" value="1"/>
</dbReference>
<organism evidence="5 6">
    <name type="scientific">Novosphingobium aquae</name>
    <dbReference type="NCBI Taxonomy" id="3133435"/>
    <lineage>
        <taxon>Bacteria</taxon>
        <taxon>Pseudomonadati</taxon>
        <taxon>Pseudomonadota</taxon>
        <taxon>Alphaproteobacteria</taxon>
        <taxon>Sphingomonadales</taxon>
        <taxon>Sphingomonadaceae</taxon>
        <taxon>Novosphingobium</taxon>
    </lineage>
</organism>
<dbReference type="CDD" id="cd01575">
    <property type="entry name" value="PBP1_GntR"/>
    <property type="match status" value="1"/>
</dbReference>
<dbReference type="Pfam" id="PF13377">
    <property type="entry name" value="Peripla_BP_3"/>
    <property type="match status" value="1"/>
</dbReference>